<proteinExistence type="predicted"/>
<organism evidence="1 2">
    <name type="scientific">Nephila pilipes</name>
    <name type="common">Giant wood spider</name>
    <name type="synonym">Nephila maculata</name>
    <dbReference type="NCBI Taxonomy" id="299642"/>
    <lineage>
        <taxon>Eukaryota</taxon>
        <taxon>Metazoa</taxon>
        <taxon>Ecdysozoa</taxon>
        <taxon>Arthropoda</taxon>
        <taxon>Chelicerata</taxon>
        <taxon>Arachnida</taxon>
        <taxon>Araneae</taxon>
        <taxon>Araneomorphae</taxon>
        <taxon>Entelegynae</taxon>
        <taxon>Araneoidea</taxon>
        <taxon>Nephilidae</taxon>
        <taxon>Nephila</taxon>
    </lineage>
</organism>
<protein>
    <submittedName>
        <fullName evidence="1">Uncharacterized protein</fullName>
    </submittedName>
</protein>
<gene>
    <name evidence="1" type="ORF">NPIL_409441</name>
</gene>
<comment type="caution">
    <text evidence="1">The sequence shown here is derived from an EMBL/GenBank/DDBJ whole genome shotgun (WGS) entry which is preliminary data.</text>
</comment>
<accession>A0A8X6PHW8</accession>
<dbReference type="AlphaFoldDB" id="A0A8X6PHW8"/>
<dbReference type="Proteomes" id="UP000887013">
    <property type="component" value="Unassembled WGS sequence"/>
</dbReference>
<feature type="non-terminal residue" evidence="1">
    <location>
        <position position="1"/>
    </location>
</feature>
<sequence>PLSNDYPLLLKTSTHVRGRYGRDKINKNGDPLSRLSASHWIDTRLR</sequence>
<name>A0A8X6PHW8_NEPPI</name>
<keyword evidence="2" id="KW-1185">Reference proteome</keyword>
<evidence type="ECO:0000313" key="2">
    <source>
        <dbReference type="Proteomes" id="UP000887013"/>
    </source>
</evidence>
<reference evidence="1" key="1">
    <citation type="submission" date="2020-08" db="EMBL/GenBank/DDBJ databases">
        <title>Multicomponent nature underlies the extraordinary mechanical properties of spider dragline silk.</title>
        <authorList>
            <person name="Kono N."/>
            <person name="Nakamura H."/>
            <person name="Mori M."/>
            <person name="Yoshida Y."/>
            <person name="Ohtoshi R."/>
            <person name="Malay A.D."/>
            <person name="Moran D.A.P."/>
            <person name="Tomita M."/>
            <person name="Numata K."/>
            <person name="Arakawa K."/>
        </authorList>
    </citation>
    <scope>NUCLEOTIDE SEQUENCE</scope>
</reference>
<evidence type="ECO:0000313" key="1">
    <source>
        <dbReference type="EMBL" id="GFT67416.1"/>
    </source>
</evidence>
<dbReference type="EMBL" id="BMAW01069111">
    <property type="protein sequence ID" value="GFT67416.1"/>
    <property type="molecule type" value="Genomic_DNA"/>
</dbReference>